<gene>
    <name evidence="1" type="ORF">XELAEV_18015198mg</name>
</gene>
<protein>
    <recommendedName>
        <fullName evidence="3">Endonuclease/exonuclease/phosphatase domain-containing protein</fullName>
    </recommendedName>
</protein>
<accession>A0A974DHJ4</accession>
<reference evidence="2" key="1">
    <citation type="journal article" date="2016" name="Nature">
        <title>Genome evolution in the allotetraploid frog Xenopus laevis.</title>
        <authorList>
            <person name="Session A.M."/>
            <person name="Uno Y."/>
            <person name="Kwon T."/>
            <person name="Chapman J.A."/>
            <person name="Toyoda A."/>
            <person name="Takahashi S."/>
            <person name="Fukui A."/>
            <person name="Hikosaka A."/>
            <person name="Suzuki A."/>
            <person name="Kondo M."/>
            <person name="van Heeringen S.J."/>
            <person name="Quigley I."/>
            <person name="Heinz S."/>
            <person name="Ogino H."/>
            <person name="Ochi H."/>
            <person name="Hellsten U."/>
            <person name="Lyons J.B."/>
            <person name="Simakov O."/>
            <person name="Putnam N."/>
            <person name="Stites J."/>
            <person name="Kuroki Y."/>
            <person name="Tanaka T."/>
            <person name="Michiue T."/>
            <person name="Watanabe M."/>
            <person name="Bogdanovic O."/>
            <person name="Lister R."/>
            <person name="Georgiou G."/>
            <person name="Paranjpe S.S."/>
            <person name="van Kruijsbergen I."/>
            <person name="Shu S."/>
            <person name="Carlson J."/>
            <person name="Kinoshita T."/>
            <person name="Ohta Y."/>
            <person name="Mawaribuchi S."/>
            <person name="Jenkins J."/>
            <person name="Grimwood J."/>
            <person name="Schmutz J."/>
            <person name="Mitros T."/>
            <person name="Mozaffari S.V."/>
            <person name="Suzuki Y."/>
            <person name="Haramoto Y."/>
            <person name="Yamamoto T.S."/>
            <person name="Takagi C."/>
            <person name="Heald R."/>
            <person name="Miller K."/>
            <person name="Haudenschild C."/>
            <person name="Kitzman J."/>
            <person name="Nakayama T."/>
            <person name="Izutsu Y."/>
            <person name="Robert J."/>
            <person name="Fortriede J."/>
            <person name="Burns K."/>
            <person name="Lotay V."/>
            <person name="Karimi K."/>
            <person name="Yasuoka Y."/>
            <person name="Dichmann D.S."/>
            <person name="Flajnik M.F."/>
            <person name="Houston D.W."/>
            <person name="Shendure J."/>
            <person name="DuPasquier L."/>
            <person name="Vize P.D."/>
            <person name="Zorn A.M."/>
            <person name="Ito M."/>
            <person name="Marcotte E.M."/>
            <person name="Wallingford J.B."/>
            <person name="Ito Y."/>
            <person name="Asashima M."/>
            <person name="Ueno N."/>
            <person name="Matsuda Y."/>
            <person name="Veenstra G.J."/>
            <person name="Fujiyama A."/>
            <person name="Harland R.M."/>
            <person name="Taira M."/>
            <person name="Rokhsar D.S."/>
        </authorList>
    </citation>
    <scope>NUCLEOTIDE SEQUENCE [LARGE SCALE GENOMIC DNA]</scope>
    <source>
        <strain evidence="2">J</strain>
    </source>
</reference>
<proteinExistence type="predicted"/>
<dbReference type="Proteomes" id="UP000694892">
    <property type="component" value="Chromosome 2S"/>
</dbReference>
<name>A0A974DHJ4_XENLA</name>
<dbReference type="EMBL" id="CM004469">
    <property type="protein sequence ID" value="OCT92144.1"/>
    <property type="molecule type" value="Genomic_DNA"/>
</dbReference>
<dbReference type="Gene3D" id="3.60.10.10">
    <property type="entry name" value="Endonuclease/exonuclease/phosphatase"/>
    <property type="match status" value="1"/>
</dbReference>
<organism evidence="1 2">
    <name type="scientific">Xenopus laevis</name>
    <name type="common">African clawed frog</name>
    <dbReference type="NCBI Taxonomy" id="8355"/>
    <lineage>
        <taxon>Eukaryota</taxon>
        <taxon>Metazoa</taxon>
        <taxon>Chordata</taxon>
        <taxon>Craniata</taxon>
        <taxon>Vertebrata</taxon>
        <taxon>Euteleostomi</taxon>
        <taxon>Amphibia</taxon>
        <taxon>Batrachia</taxon>
        <taxon>Anura</taxon>
        <taxon>Pipoidea</taxon>
        <taxon>Pipidae</taxon>
        <taxon>Xenopodinae</taxon>
        <taxon>Xenopus</taxon>
        <taxon>Xenopus</taxon>
    </lineage>
</organism>
<dbReference type="AlphaFoldDB" id="A0A974DHJ4"/>
<sequence length="147" mass="16827">MGHNILLTLWSQNVNEINIPKKRAEILNNCHRHGTKMDVPFSLIDSKVDSGGHYVMLKATSYNVLESTHLLNEFAEGILLVGGDLNVALNPILDCSSQKSTIKYKTIEKINTCFNQLNLVDIWRTHNPKQKDYTFYSSPRNSYLRFD</sequence>
<evidence type="ECO:0000313" key="1">
    <source>
        <dbReference type="EMBL" id="OCT92144.1"/>
    </source>
</evidence>
<evidence type="ECO:0008006" key="3">
    <source>
        <dbReference type="Google" id="ProtNLM"/>
    </source>
</evidence>
<evidence type="ECO:0000313" key="2">
    <source>
        <dbReference type="Proteomes" id="UP000694892"/>
    </source>
</evidence>
<dbReference type="SUPFAM" id="SSF56219">
    <property type="entry name" value="DNase I-like"/>
    <property type="match status" value="1"/>
</dbReference>
<dbReference type="InterPro" id="IPR036691">
    <property type="entry name" value="Endo/exonu/phosph_ase_sf"/>
</dbReference>